<sequence>MNVVPINQQHTQPWTVRAKTFVQSASTMTLLAGGALGSAALLYQQPQQWLFTATSVSLMSLYATPKILRHGNTWMVKTAIAVSLAALGSLALGGSLVASLTMGKALIISYQINSLTASLFSSFFFTGLVGYAIPHSCSILQKGHSMLNHSYWQARFACLTKHFNNLPQLGCGFLQTNILPYISLYAALVAPNQFQSLCQTLYIDPQPYLQAVIKNSLPPGTNQLNIIQRFFGHLPPAQQQDGETRGETIAVVLDNLKYILDYLSPEELDAEIDLLLDQSCQIVPLQLSREEFLSLFQGSTQRAMNAKIEHFLNQMAGLPAQQERYNQLIAESEGLRVAIEEQRVINGAPYSQQLLELDQRYMQLRSEIEHVHRQRQNWKNFRLALEGIDRNLFHHFARFEEVEQLLQNQAAIRSFESFYLSMYGFNPQEELSLIDRIQRITNLLNENAALKAWSFLGSDNCGFEADDYNELCRWLGVHSFNDIEAKMVEIGLSTEEDLYANNILPRQLIIPKDQIKNSLRQYIGERLESQGTFRNRVYRALAQVSQIQVSAISKKVSQVIYRAITIGLILVPVCLYPIASGIGFGCGLIYFILKRFGRDFGAAVGGVENALFGDRIAQIVTNFATERNLFSLSLQSRENMETFSQSNLFGRMRMINFEILATMAITYLPDSLCHDFHPIGTLGLGGFIQGSVLAKEVINLF</sequence>
<dbReference type="PATRIC" id="fig|389348.3.peg.56"/>
<evidence type="ECO:0000313" key="2">
    <source>
        <dbReference type="EMBL" id="CUI15687.1"/>
    </source>
</evidence>
<dbReference type="Proteomes" id="UP000069902">
    <property type="component" value="Chromosome cPNK"/>
</dbReference>
<organism evidence="2 3">
    <name type="scientific">Candidatus Protochlamydia naegleriophila</name>
    <dbReference type="NCBI Taxonomy" id="389348"/>
    <lineage>
        <taxon>Bacteria</taxon>
        <taxon>Pseudomonadati</taxon>
        <taxon>Chlamydiota</taxon>
        <taxon>Chlamydiia</taxon>
        <taxon>Parachlamydiales</taxon>
        <taxon>Parachlamydiaceae</taxon>
        <taxon>Candidatus Protochlamydia</taxon>
    </lineage>
</organism>
<keyword evidence="1" id="KW-0812">Transmembrane</keyword>
<reference evidence="3" key="1">
    <citation type="submission" date="2015-09" db="EMBL/GenBank/DDBJ databases">
        <authorList>
            <person name="Bertelli C."/>
        </authorList>
    </citation>
    <scope>NUCLEOTIDE SEQUENCE [LARGE SCALE GENOMIC DNA]</scope>
    <source>
        <strain evidence="3">KNic</strain>
    </source>
</reference>
<feature type="transmembrane region" description="Helical" evidence="1">
    <location>
        <begin position="20"/>
        <end position="42"/>
    </location>
</feature>
<gene>
    <name evidence="2" type="ORF">PNK_0048</name>
</gene>
<accession>A0A0U5J9A0</accession>
<feature type="transmembrane region" description="Helical" evidence="1">
    <location>
        <begin position="112"/>
        <end position="133"/>
    </location>
</feature>
<evidence type="ECO:0000256" key="1">
    <source>
        <dbReference type="SAM" id="Phobius"/>
    </source>
</evidence>
<keyword evidence="3" id="KW-1185">Reference proteome</keyword>
<dbReference type="AlphaFoldDB" id="A0A0U5J9A0"/>
<dbReference type="EMBL" id="LN879502">
    <property type="protein sequence ID" value="CUI15687.1"/>
    <property type="molecule type" value="Genomic_DNA"/>
</dbReference>
<evidence type="ECO:0000313" key="3">
    <source>
        <dbReference type="Proteomes" id="UP000069902"/>
    </source>
</evidence>
<dbReference type="InParanoid" id="A0A0U5J9A0"/>
<dbReference type="RefSeq" id="WP_059059543.1">
    <property type="nucleotide sequence ID" value="NZ_LN879502.1"/>
</dbReference>
<protein>
    <submittedName>
        <fullName evidence="2">Conserved hypothetical membrane protein</fullName>
    </submittedName>
</protein>
<dbReference type="KEGG" id="pnl:PNK_0048"/>
<feature type="transmembrane region" description="Helical" evidence="1">
    <location>
        <begin position="80"/>
        <end position="100"/>
    </location>
</feature>
<keyword evidence="1" id="KW-0472">Membrane</keyword>
<keyword evidence="1" id="KW-1133">Transmembrane helix</keyword>
<proteinExistence type="predicted"/>
<name>A0A0U5J9A0_9BACT</name>
<feature type="transmembrane region" description="Helical" evidence="1">
    <location>
        <begin position="560"/>
        <end position="593"/>
    </location>
</feature>